<evidence type="ECO:0000313" key="3">
    <source>
        <dbReference type="Proteomes" id="UP000030680"/>
    </source>
</evidence>
<dbReference type="GO" id="GO:0032259">
    <property type="term" value="P:methylation"/>
    <property type="evidence" value="ECO:0007669"/>
    <property type="project" value="UniProtKB-KW"/>
</dbReference>
<dbReference type="InterPro" id="IPR029063">
    <property type="entry name" value="SAM-dependent_MTases_sf"/>
</dbReference>
<evidence type="ECO:0000259" key="1">
    <source>
        <dbReference type="Pfam" id="PF13649"/>
    </source>
</evidence>
<dbReference type="AlphaFoldDB" id="M2XCD7"/>
<dbReference type="OrthoDB" id="206708at2759"/>
<dbReference type="GO" id="GO:0008168">
    <property type="term" value="F:methyltransferase activity"/>
    <property type="evidence" value="ECO:0007669"/>
    <property type="project" value="UniProtKB-KW"/>
</dbReference>
<accession>M2XCD7</accession>
<evidence type="ECO:0000313" key="2">
    <source>
        <dbReference type="EMBL" id="EME27592.1"/>
    </source>
</evidence>
<dbReference type="SUPFAM" id="SSF53335">
    <property type="entry name" value="S-adenosyl-L-methionine-dependent methyltransferases"/>
    <property type="match status" value="1"/>
</dbReference>
<dbReference type="GeneID" id="17086487"/>
<feature type="domain" description="Methyltransferase" evidence="1">
    <location>
        <begin position="16"/>
        <end position="79"/>
    </location>
</feature>
<keyword evidence="2" id="KW-0489">Methyltransferase</keyword>
<dbReference type="EMBL" id="KB454530">
    <property type="protein sequence ID" value="EME27592.1"/>
    <property type="molecule type" value="Genomic_DNA"/>
</dbReference>
<organism evidence="2 3">
    <name type="scientific">Galdieria sulphuraria</name>
    <name type="common">Red alga</name>
    <dbReference type="NCBI Taxonomy" id="130081"/>
    <lineage>
        <taxon>Eukaryota</taxon>
        <taxon>Rhodophyta</taxon>
        <taxon>Bangiophyceae</taxon>
        <taxon>Galdieriales</taxon>
        <taxon>Galdieriaceae</taxon>
        <taxon>Galdieria</taxon>
    </lineage>
</organism>
<keyword evidence="2" id="KW-0808">Transferase</keyword>
<sequence length="85" mass="9555">MAKIAEELLLQPQDKILDVGCGTGAMIPFIHQYIPLSQLSLCDCSDAMLKEAKKRFPECPAICSDFLELKRGNFDKLLFNAVFVY</sequence>
<keyword evidence="3" id="KW-1185">Reference proteome</keyword>
<dbReference type="Proteomes" id="UP000030680">
    <property type="component" value="Unassembled WGS sequence"/>
</dbReference>
<dbReference type="KEGG" id="gsl:Gasu_48860"/>
<dbReference type="Gramene" id="EME27592">
    <property type="protein sequence ID" value="EME27592"/>
    <property type="gene ID" value="Gasu_48860"/>
</dbReference>
<dbReference type="Gene3D" id="3.40.50.150">
    <property type="entry name" value="Vaccinia Virus protein VP39"/>
    <property type="match status" value="1"/>
</dbReference>
<protein>
    <submittedName>
        <fullName evidence="2">Methyltransferase type 11</fullName>
    </submittedName>
</protein>
<dbReference type="RefSeq" id="XP_005704112.1">
    <property type="nucleotide sequence ID" value="XM_005704055.1"/>
</dbReference>
<dbReference type="InterPro" id="IPR041698">
    <property type="entry name" value="Methyltransf_25"/>
</dbReference>
<dbReference type="Pfam" id="PF13649">
    <property type="entry name" value="Methyltransf_25"/>
    <property type="match status" value="1"/>
</dbReference>
<proteinExistence type="predicted"/>
<reference evidence="3" key="1">
    <citation type="journal article" date="2013" name="Science">
        <title>Gene transfer from bacteria and archaea facilitated evolution of an extremophilic eukaryote.</title>
        <authorList>
            <person name="Schonknecht G."/>
            <person name="Chen W.H."/>
            <person name="Ternes C.M."/>
            <person name="Barbier G.G."/>
            <person name="Shrestha R.P."/>
            <person name="Stanke M."/>
            <person name="Brautigam A."/>
            <person name="Baker B.J."/>
            <person name="Banfield J.F."/>
            <person name="Garavito R.M."/>
            <person name="Carr K."/>
            <person name="Wilkerson C."/>
            <person name="Rensing S.A."/>
            <person name="Gagneul D."/>
            <person name="Dickenson N.E."/>
            <person name="Oesterhelt C."/>
            <person name="Lercher M.J."/>
            <person name="Weber A.P."/>
        </authorList>
    </citation>
    <scope>NUCLEOTIDE SEQUENCE [LARGE SCALE GENOMIC DNA]</scope>
    <source>
        <strain evidence="3">074W</strain>
    </source>
</reference>
<dbReference type="CDD" id="cd02440">
    <property type="entry name" value="AdoMet_MTases"/>
    <property type="match status" value="1"/>
</dbReference>
<name>M2XCD7_GALSU</name>
<gene>
    <name evidence="2" type="ORF">Gasu_48860</name>
</gene>